<evidence type="ECO:0000256" key="4">
    <source>
        <dbReference type="SAM" id="MobiDB-lite"/>
    </source>
</evidence>
<dbReference type="Proteomes" id="UP000522688">
    <property type="component" value="Unassembled WGS sequence"/>
</dbReference>
<dbReference type="InterPro" id="IPR000524">
    <property type="entry name" value="Tscrpt_reg_HTH_GntR"/>
</dbReference>
<evidence type="ECO:0000313" key="6">
    <source>
        <dbReference type="EMBL" id="GEK83687.1"/>
    </source>
</evidence>
<dbReference type="CDD" id="cd07377">
    <property type="entry name" value="WHTH_GntR"/>
    <property type="match status" value="1"/>
</dbReference>
<proteinExistence type="predicted"/>
<dbReference type="GO" id="GO:0003677">
    <property type="term" value="F:DNA binding"/>
    <property type="evidence" value="ECO:0007669"/>
    <property type="project" value="UniProtKB-KW"/>
</dbReference>
<dbReference type="PANTHER" id="PTHR43537:SF5">
    <property type="entry name" value="UXU OPERON TRANSCRIPTIONAL REGULATOR"/>
    <property type="match status" value="1"/>
</dbReference>
<evidence type="ECO:0000259" key="5">
    <source>
        <dbReference type="PROSITE" id="PS50949"/>
    </source>
</evidence>
<dbReference type="PANTHER" id="PTHR43537">
    <property type="entry name" value="TRANSCRIPTIONAL REGULATOR, GNTR FAMILY"/>
    <property type="match status" value="1"/>
</dbReference>
<reference evidence="7 9" key="2">
    <citation type="submission" date="2020-07" db="EMBL/GenBank/DDBJ databases">
        <title>Sequencing the genomes of 1000 actinobacteria strains.</title>
        <authorList>
            <person name="Klenk H.-P."/>
        </authorList>
    </citation>
    <scope>NUCLEOTIDE SEQUENCE [LARGE SCALE GENOMIC DNA]</scope>
    <source>
        <strain evidence="7 9">DSM 10309</strain>
    </source>
</reference>
<protein>
    <submittedName>
        <fullName evidence="6 7">Transcriptional regulator</fullName>
    </submittedName>
</protein>
<dbReference type="RefSeq" id="WP_146855656.1">
    <property type="nucleotide sequence ID" value="NZ_BAAAHR010000007.1"/>
</dbReference>
<comment type="caution">
    <text evidence="7">The sequence shown here is derived from an EMBL/GenBank/DDBJ whole genome shotgun (WGS) entry which is preliminary data.</text>
</comment>
<dbReference type="SUPFAM" id="SSF46785">
    <property type="entry name" value="Winged helix' DNA-binding domain"/>
    <property type="match status" value="1"/>
</dbReference>
<dbReference type="Pfam" id="PF07729">
    <property type="entry name" value="FCD"/>
    <property type="match status" value="1"/>
</dbReference>
<evidence type="ECO:0000313" key="9">
    <source>
        <dbReference type="Proteomes" id="UP000522688"/>
    </source>
</evidence>
<evidence type="ECO:0000256" key="1">
    <source>
        <dbReference type="ARBA" id="ARBA00023015"/>
    </source>
</evidence>
<dbReference type="PROSITE" id="PS50949">
    <property type="entry name" value="HTH_GNTR"/>
    <property type="match status" value="1"/>
</dbReference>
<dbReference type="InterPro" id="IPR011711">
    <property type="entry name" value="GntR_C"/>
</dbReference>
<dbReference type="Gene3D" id="1.10.10.10">
    <property type="entry name" value="Winged helix-like DNA-binding domain superfamily/Winged helix DNA-binding domain"/>
    <property type="match status" value="1"/>
</dbReference>
<dbReference type="EMBL" id="JACGWW010000003">
    <property type="protein sequence ID" value="MBA8814220.1"/>
    <property type="molecule type" value="Genomic_DNA"/>
</dbReference>
<dbReference type="OrthoDB" id="9784718at2"/>
<dbReference type="SMART" id="SM00895">
    <property type="entry name" value="FCD"/>
    <property type="match status" value="1"/>
</dbReference>
<dbReference type="Gene3D" id="1.20.120.530">
    <property type="entry name" value="GntR ligand-binding domain-like"/>
    <property type="match status" value="1"/>
</dbReference>
<dbReference type="GO" id="GO:0003700">
    <property type="term" value="F:DNA-binding transcription factor activity"/>
    <property type="evidence" value="ECO:0007669"/>
    <property type="project" value="InterPro"/>
</dbReference>
<dbReference type="InterPro" id="IPR036390">
    <property type="entry name" value="WH_DNA-bd_sf"/>
</dbReference>
<organism evidence="7 9">
    <name type="scientific">Frigoribacterium faeni</name>
    <dbReference type="NCBI Taxonomy" id="145483"/>
    <lineage>
        <taxon>Bacteria</taxon>
        <taxon>Bacillati</taxon>
        <taxon>Actinomycetota</taxon>
        <taxon>Actinomycetes</taxon>
        <taxon>Micrococcales</taxon>
        <taxon>Microbacteriaceae</taxon>
        <taxon>Frigoribacterium</taxon>
    </lineage>
</organism>
<keyword evidence="2 7" id="KW-0238">DNA-binding</keyword>
<gene>
    <name evidence="7" type="ORF">FB463_002486</name>
    <name evidence="6" type="ORF">FFA01_19960</name>
</gene>
<keyword evidence="3" id="KW-0804">Transcription</keyword>
<dbReference type="AlphaFoldDB" id="A0A7W3JJY9"/>
<name>A0A7W3JJY9_9MICO</name>
<evidence type="ECO:0000313" key="8">
    <source>
        <dbReference type="Proteomes" id="UP000321154"/>
    </source>
</evidence>
<reference evidence="6 8" key="1">
    <citation type="submission" date="2019-07" db="EMBL/GenBank/DDBJ databases">
        <title>Whole genome shotgun sequence of Frigoribacterium faeni NBRC 103066.</title>
        <authorList>
            <person name="Hosoyama A."/>
            <person name="Uohara A."/>
            <person name="Ohji S."/>
            <person name="Ichikawa N."/>
        </authorList>
    </citation>
    <scope>NUCLEOTIDE SEQUENCE [LARGE SCALE GENOMIC DNA]</scope>
    <source>
        <strain evidence="6 8">NBRC 103066</strain>
    </source>
</reference>
<evidence type="ECO:0000313" key="7">
    <source>
        <dbReference type="EMBL" id="MBA8814220.1"/>
    </source>
</evidence>
<dbReference type="InterPro" id="IPR008920">
    <property type="entry name" value="TF_FadR/GntR_C"/>
</dbReference>
<dbReference type="Pfam" id="PF00392">
    <property type="entry name" value="GntR"/>
    <property type="match status" value="1"/>
</dbReference>
<feature type="domain" description="HTH gntR-type" evidence="5">
    <location>
        <begin position="45"/>
        <end position="115"/>
    </location>
</feature>
<accession>A0A7W3JJY9</accession>
<dbReference type="SUPFAM" id="SSF48008">
    <property type="entry name" value="GntR ligand-binding domain-like"/>
    <property type="match status" value="1"/>
</dbReference>
<dbReference type="InterPro" id="IPR036388">
    <property type="entry name" value="WH-like_DNA-bd_sf"/>
</dbReference>
<dbReference type="Proteomes" id="UP000321154">
    <property type="component" value="Unassembled WGS sequence"/>
</dbReference>
<feature type="compositionally biased region" description="Low complexity" evidence="4">
    <location>
        <begin position="8"/>
        <end position="20"/>
    </location>
</feature>
<evidence type="ECO:0000256" key="2">
    <source>
        <dbReference type="ARBA" id="ARBA00023125"/>
    </source>
</evidence>
<keyword evidence="8" id="KW-1185">Reference proteome</keyword>
<sequence>MTQREAPSESAGAEATAGSAVDVDTGSAPGGDTGSGALAAPLESSSRVDDVTDRLVTAIATGEYLPGQRLPAERDLAASLRAGRMTVRAALARLVDQGMIETQRGRGGGSFVREQHTTSSDAVAQRTLTARWSTLRDTSDAIGRLHGTVAEAAAENRTPADAELLRERLEGYRRAESGRASQRADELLHVAIADAAHNATLRDVLFDLEARVSISAPAHLWGGPDGMREMELRALADHEALVDAICAGHASQAASIAREHVKIDLELLERVLHRHD</sequence>
<dbReference type="EMBL" id="BJUV01000018">
    <property type="protein sequence ID" value="GEK83687.1"/>
    <property type="molecule type" value="Genomic_DNA"/>
</dbReference>
<evidence type="ECO:0000256" key="3">
    <source>
        <dbReference type="ARBA" id="ARBA00023163"/>
    </source>
</evidence>
<dbReference type="PRINTS" id="PR00035">
    <property type="entry name" value="HTHGNTR"/>
</dbReference>
<keyword evidence="1" id="KW-0805">Transcription regulation</keyword>
<feature type="region of interest" description="Disordered" evidence="4">
    <location>
        <begin position="1"/>
        <end position="47"/>
    </location>
</feature>
<dbReference type="SMART" id="SM00345">
    <property type="entry name" value="HTH_GNTR"/>
    <property type="match status" value="1"/>
</dbReference>